<gene>
    <name evidence="6" type="primary">rnfG</name>
    <name evidence="10" type="ORF">M911_13195</name>
</gene>
<dbReference type="PATRIC" id="fig|1354791.3.peg.3127"/>
<evidence type="ECO:0000313" key="11">
    <source>
        <dbReference type="Proteomes" id="UP000019442"/>
    </source>
</evidence>
<dbReference type="GO" id="GO:0022900">
    <property type="term" value="P:electron transport chain"/>
    <property type="evidence" value="ECO:0007669"/>
    <property type="project" value="UniProtKB-UniRule"/>
</dbReference>
<keyword evidence="6" id="KW-1003">Cell membrane</keyword>
<evidence type="ECO:0000256" key="2">
    <source>
        <dbReference type="ARBA" id="ARBA00022553"/>
    </source>
</evidence>
<dbReference type="SMART" id="SM00900">
    <property type="entry name" value="FMN_bind"/>
    <property type="match status" value="1"/>
</dbReference>
<sequence>MSRNIIISTVLLALFGLVGTALVALVFEGTRERIDANIEAATLASLNEILPADRYDNAILEDTIKLSDPLLGGDDRLVYRARREGEPVAAVFSVVARDGYSGNIHILVGVEDDGDVAGVRVVSHRETPGLGDDIEAARSDWILDFDGRSLGDPPQEDWAVRRDGGIFDQFTGATVTPRAVVRAVRNTLIYYENHREQVFEPLPEAQQPSDEEDAAIGDSADNDEPHTDAERGEIDE</sequence>
<feature type="region of interest" description="Disordered" evidence="7">
    <location>
        <begin position="198"/>
        <end position="236"/>
    </location>
</feature>
<dbReference type="PANTHER" id="PTHR36118:SF1">
    <property type="entry name" value="ION-TRANSLOCATING OXIDOREDUCTASE COMPLEX SUBUNIT G"/>
    <property type="match status" value="1"/>
</dbReference>
<keyword evidence="6 8" id="KW-1133">Transmembrane helix</keyword>
<dbReference type="RefSeq" id="WP_025282458.1">
    <property type="nucleotide sequence ID" value="NZ_CP007268.1"/>
</dbReference>
<evidence type="ECO:0000259" key="9">
    <source>
        <dbReference type="SMART" id="SM00900"/>
    </source>
</evidence>
<comment type="function">
    <text evidence="6">Part of a membrane-bound complex that couples electron transfer with translocation of ions across the membrane.</text>
</comment>
<evidence type="ECO:0000256" key="1">
    <source>
        <dbReference type="ARBA" id="ARBA00022448"/>
    </source>
</evidence>
<protein>
    <recommendedName>
        <fullName evidence="6">Ion-translocating oxidoreductase complex subunit G</fullName>
        <ecNumber evidence="6">7.-.-.-</ecNumber>
    </recommendedName>
    <alternativeName>
        <fullName evidence="6">Rnf electron transport complex subunit G</fullName>
    </alternativeName>
</protein>
<evidence type="ECO:0000256" key="3">
    <source>
        <dbReference type="ARBA" id="ARBA00022630"/>
    </source>
</evidence>
<dbReference type="EC" id="7.-.-.-" evidence="6"/>
<keyword evidence="11" id="KW-1185">Reference proteome</keyword>
<dbReference type="InterPro" id="IPR007329">
    <property type="entry name" value="FMN-bd"/>
</dbReference>
<evidence type="ECO:0000256" key="5">
    <source>
        <dbReference type="ARBA" id="ARBA00022982"/>
    </source>
</evidence>
<comment type="subcellular location">
    <subcellularLocation>
        <location evidence="6">Cell inner membrane</location>
        <topology evidence="6">Single-pass membrane protein</topology>
    </subcellularLocation>
</comment>
<dbReference type="GO" id="GO:0010181">
    <property type="term" value="F:FMN binding"/>
    <property type="evidence" value="ECO:0007669"/>
    <property type="project" value="InterPro"/>
</dbReference>
<feature type="modified residue" description="FMN phosphoryl threonine" evidence="6">
    <location>
        <position position="174"/>
    </location>
</feature>
<evidence type="ECO:0000256" key="7">
    <source>
        <dbReference type="SAM" id="MobiDB-lite"/>
    </source>
</evidence>
<feature type="compositionally biased region" description="Basic and acidic residues" evidence="7">
    <location>
        <begin position="223"/>
        <end position="236"/>
    </location>
</feature>
<feature type="transmembrane region" description="Helical" evidence="8">
    <location>
        <begin position="6"/>
        <end position="27"/>
    </location>
</feature>
<proteinExistence type="inferred from homology"/>
<keyword evidence="5 6" id="KW-0249">Electron transport</keyword>
<keyword evidence="6" id="KW-0997">Cell inner membrane</keyword>
<dbReference type="PANTHER" id="PTHR36118">
    <property type="entry name" value="ION-TRANSLOCATING OXIDOREDUCTASE COMPLEX SUBUNIT G"/>
    <property type="match status" value="1"/>
</dbReference>
<evidence type="ECO:0000313" key="10">
    <source>
        <dbReference type="EMBL" id="AHK79948.1"/>
    </source>
</evidence>
<keyword evidence="4 6" id="KW-0288">FMN</keyword>
<keyword evidence="3 6" id="KW-0285">Flavoprotein</keyword>
<name>W8KLA4_9GAMM</name>
<dbReference type="GO" id="GO:0009055">
    <property type="term" value="F:electron transfer activity"/>
    <property type="evidence" value="ECO:0007669"/>
    <property type="project" value="InterPro"/>
</dbReference>
<dbReference type="HAMAP" id="MF_00479">
    <property type="entry name" value="RsxG_RnfG"/>
    <property type="match status" value="1"/>
</dbReference>
<dbReference type="NCBIfam" id="NF002519">
    <property type="entry name" value="PRK01908.1"/>
    <property type="match status" value="1"/>
</dbReference>
<dbReference type="KEGG" id="hhc:M911_13195"/>
<evidence type="ECO:0000256" key="6">
    <source>
        <dbReference type="HAMAP-Rule" id="MF_00479"/>
    </source>
</evidence>
<keyword evidence="6" id="KW-1278">Translocase</keyword>
<dbReference type="PIRSF" id="PIRSF006091">
    <property type="entry name" value="E_trnsport_RnfG"/>
    <property type="match status" value="1"/>
</dbReference>
<keyword evidence="2 6" id="KW-0597">Phosphoprotein</keyword>
<keyword evidence="6 8" id="KW-0812">Transmembrane</keyword>
<evidence type="ECO:0000256" key="4">
    <source>
        <dbReference type="ARBA" id="ARBA00022643"/>
    </source>
</evidence>
<organism evidence="10 11">
    <name type="scientific">Ectothiorhodospira haloalkaliphila</name>
    <dbReference type="NCBI Taxonomy" id="421628"/>
    <lineage>
        <taxon>Bacteria</taxon>
        <taxon>Pseudomonadati</taxon>
        <taxon>Pseudomonadota</taxon>
        <taxon>Gammaproteobacteria</taxon>
        <taxon>Chromatiales</taxon>
        <taxon>Ectothiorhodospiraceae</taxon>
        <taxon>Ectothiorhodospira</taxon>
    </lineage>
</organism>
<dbReference type="Proteomes" id="UP000019442">
    <property type="component" value="Chromosome"/>
</dbReference>
<reference evidence="10 11" key="1">
    <citation type="journal article" date="2014" name="J Genomics">
        <title>Draft Genome Sequence of the Extremely Halophilic Phototrophic Purple Sulfur Bacterium Halorhodospira halochloris.</title>
        <authorList>
            <person name="Singh K.S."/>
            <person name="Kirksey J."/>
            <person name="Hoff W.D."/>
            <person name="Deole R."/>
        </authorList>
    </citation>
    <scope>NUCLEOTIDE SEQUENCE [LARGE SCALE GENOMIC DNA]</scope>
    <source>
        <strain evidence="10 11">A</strain>
    </source>
</reference>
<comment type="cofactor">
    <cofactor evidence="6">
        <name>FMN</name>
        <dbReference type="ChEBI" id="CHEBI:58210"/>
    </cofactor>
</comment>
<dbReference type="OrthoDB" id="9784165at2"/>
<feature type="domain" description="FMN-binding" evidence="9">
    <location>
        <begin position="99"/>
        <end position="191"/>
    </location>
</feature>
<comment type="subunit">
    <text evidence="6">The complex is composed of six subunits: RnfA, RnfB, RnfC, RnfD, RnfE and RnfG.</text>
</comment>
<reference evidence="11" key="2">
    <citation type="submission" date="2014-02" db="EMBL/GenBank/DDBJ databases">
        <title>Draft Genome Sequence of extremely halophilic bacteria Halorhodospira halochloris.</title>
        <authorList>
            <person name="Singh K.S."/>
        </authorList>
    </citation>
    <scope>NUCLEOTIDE SEQUENCE [LARGE SCALE GENOMIC DNA]</scope>
    <source>
        <strain evidence="11">A</strain>
    </source>
</reference>
<dbReference type="EMBL" id="CP007268">
    <property type="protein sequence ID" value="AHK79948.1"/>
    <property type="molecule type" value="Genomic_DNA"/>
</dbReference>
<dbReference type="Pfam" id="PF04205">
    <property type="entry name" value="FMN_bind"/>
    <property type="match status" value="1"/>
</dbReference>
<keyword evidence="6 8" id="KW-0472">Membrane</keyword>
<dbReference type="AlphaFoldDB" id="W8KLA4"/>
<keyword evidence="1 6" id="KW-0813">Transport</keyword>
<dbReference type="GO" id="GO:0005886">
    <property type="term" value="C:plasma membrane"/>
    <property type="evidence" value="ECO:0007669"/>
    <property type="project" value="UniProtKB-SubCell"/>
</dbReference>
<dbReference type="InterPro" id="IPR010209">
    <property type="entry name" value="Ion_transpt_RnfG/RsxG"/>
</dbReference>
<dbReference type="HOGENOM" id="CLU_077882_1_0_6"/>
<accession>W8KLA4</accession>
<evidence type="ECO:0000256" key="8">
    <source>
        <dbReference type="SAM" id="Phobius"/>
    </source>
</evidence>
<dbReference type="NCBIfam" id="TIGR01947">
    <property type="entry name" value="rnfG"/>
    <property type="match status" value="1"/>
</dbReference>
<comment type="similarity">
    <text evidence="6">Belongs to the RnfG family.</text>
</comment>